<protein>
    <recommendedName>
        <fullName evidence="3">Phosphodiester glycosidase domain-containing protein</fullName>
    </recommendedName>
</protein>
<evidence type="ECO:0000256" key="2">
    <source>
        <dbReference type="SAM" id="Phobius"/>
    </source>
</evidence>
<feature type="compositionally biased region" description="Low complexity" evidence="1">
    <location>
        <begin position="269"/>
        <end position="284"/>
    </location>
</feature>
<proteinExistence type="predicted"/>
<feature type="region of interest" description="Disordered" evidence="1">
    <location>
        <begin position="268"/>
        <end position="291"/>
    </location>
</feature>
<gene>
    <name evidence="4" type="ORF">PAUS00366_LOCUS20070</name>
</gene>
<name>A0A7S4AUI7_9STRA</name>
<dbReference type="InterPro" id="IPR018711">
    <property type="entry name" value="NAGPA"/>
</dbReference>
<reference evidence="4" key="1">
    <citation type="submission" date="2021-01" db="EMBL/GenBank/DDBJ databases">
        <authorList>
            <person name="Corre E."/>
            <person name="Pelletier E."/>
            <person name="Niang G."/>
            <person name="Scheremetjew M."/>
            <person name="Finn R."/>
            <person name="Kale V."/>
            <person name="Holt S."/>
            <person name="Cochrane G."/>
            <person name="Meng A."/>
            <person name="Brown T."/>
            <person name="Cohen L."/>
        </authorList>
    </citation>
    <scope>NUCLEOTIDE SEQUENCE</scope>
    <source>
        <strain evidence="4">10249 10 AB</strain>
    </source>
</reference>
<feature type="region of interest" description="Disordered" evidence="1">
    <location>
        <begin position="171"/>
        <end position="199"/>
    </location>
</feature>
<dbReference type="PANTHER" id="PTHR40446:SF2">
    <property type="entry name" value="N-ACETYLGLUCOSAMINE-1-PHOSPHODIESTER ALPHA-N-ACETYLGLUCOSAMINIDASE"/>
    <property type="match status" value="1"/>
</dbReference>
<feature type="domain" description="Phosphodiester glycosidase" evidence="3">
    <location>
        <begin position="223"/>
        <end position="463"/>
    </location>
</feature>
<organism evidence="4">
    <name type="scientific">Pseudo-nitzschia australis</name>
    <dbReference type="NCBI Taxonomy" id="44445"/>
    <lineage>
        <taxon>Eukaryota</taxon>
        <taxon>Sar</taxon>
        <taxon>Stramenopiles</taxon>
        <taxon>Ochrophyta</taxon>
        <taxon>Bacillariophyta</taxon>
        <taxon>Bacillariophyceae</taxon>
        <taxon>Bacillariophycidae</taxon>
        <taxon>Bacillariales</taxon>
        <taxon>Bacillariaceae</taxon>
        <taxon>Pseudo-nitzschia</taxon>
    </lineage>
</organism>
<keyword evidence="2" id="KW-0472">Membrane</keyword>
<evidence type="ECO:0000259" key="3">
    <source>
        <dbReference type="Pfam" id="PF09992"/>
    </source>
</evidence>
<feature type="compositionally biased region" description="Low complexity" evidence="1">
    <location>
        <begin position="178"/>
        <end position="189"/>
    </location>
</feature>
<evidence type="ECO:0000313" key="4">
    <source>
        <dbReference type="EMBL" id="CAE0727310.1"/>
    </source>
</evidence>
<keyword evidence="2" id="KW-1133">Transmembrane helix</keyword>
<feature type="transmembrane region" description="Helical" evidence="2">
    <location>
        <begin position="6"/>
        <end position="26"/>
    </location>
</feature>
<dbReference type="PANTHER" id="PTHR40446">
    <property type="entry name" value="N-ACETYLGLUCOSAMINE-1-PHOSPHODIESTER ALPHA-N-ACETYLGLUCOSAMINIDASE"/>
    <property type="match status" value="1"/>
</dbReference>
<keyword evidence="2" id="KW-0812">Transmembrane</keyword>
<dbReference type="EMBL" id="HBIX01030035">
    <property type="protein sequence ID" value="CAE0727310.1"/>
    <property type="molecule type" value="Transcribed_RNA"/>
</dbReference>
<accession>A0A7S4AUI7</accession>
<sequence>MDSSRVTIAIAIAIAIATITVVIFLATGTKQTITIMEMLDFLTTLDTGNDATMSGCRNARNSGKTVASWLPDPVFSPIPPSGDGTNRPYFVNATMTKQANHTTTVRKINTKGKVDHNGGGAPRTRRVTTTGITNMTRVQVPYDKEHRGYYLVTTNYPWSVVLPSTGNKNLYRRARTDGSNSNSNSTGSNLAGMDHTPLPIERFSSSSFLQTTSGQAASNNCDIVATNGGPFDEGGVWNSGPTVRNGKLIRTEPNAQNSGFVGFGIAFDSETGTTNEENGSSSSNPSMDESHRGNWIIGTYGQLVSSPVMSSPPTRKIWDFVTGFEWLVYNGTSWVSNDCNRKPNPTGALRAPRTAVGLDKDSNLMVLVVDGCRHCLRRKGLALEELANLLVELGAIYAINMDGGGSSTMVMPSSSTYYVDATFNTSRNRAIKGHTNFTVINSPTCLDLPFPHCQRAVATVLCVSSKRTK</sequence>
<dbReference type="AlphaFoldDB" id="A0A7S4AUI7"/>
<evidence type="ECO:0000256" key="1">
    <source>
        <dbReference type="SAM" id="MobiDB-lite"/>
    </source>
</evidence>
<dbReference type="Pfam" id="PF09992">
    <property type="entry name" value="NAGPA"/>
    <property type="match status" value="1"/>
</dbReference>